<sequence>MRIRIAHTTSYHYDAPPKSVTQVLRLTPRNHDGQYVVNWRIDLSRDCQLHQREGAFGNISHVFTADGPFDELTVMVEGEIDTQDTSGVIRGTVERFPPALYLRDTQLTEADAAIIAFAEETRAEAGGDTLTLLHALMAGLNDTFSFDTEPTHAGTTAAEAFKLKRGVCQDGTHIFIAAARHLGIPARYIGGHYCRTDEAAPQDAGHAWAEAYIDKLGWVGFDPTHGLSPTEAHVRVAVGLDYLGAAPVRGSRIGGGKETMTVTVRVSPAPWQPQSSWQSQSQQ</sequence>
<dbReference type="EMBL" id="QRGO01000001">
    <property type="protein sequence ID" value="RDV05315.1"/>
    <property type="molecule type" value="Genomic_DNA"/>
</dbReference>
<proteinExistence type="predicted"/>
<dbReference type="Pfam" id="PF08379">
    <property type="entry name" value="Bact_transglu_N"/>
    <property type="match status" value="1"/>
</dbReference>
<accession>A0A371BCH2</accession>
<evidence type="ECO:0000313" key="3">
    <source>
        <dbReference type="Proteomes" id="UP000263993"/>
    </source>
</evidence>
<dbReference type="Proteomes" id="UP000263993">
    <property type="component" value="Unassembled WGS sequence"/>
</dbReference>
<dbReference type="AlphaFoldDB" id="A0A371BCH2"/>
<dbReference type="PANTHER" id="PTHR33490">
    <property type="entry name" value="BLR5614 PROTEIN-RELATED"/>
    <property type="match status" value="1"/>
</dbReference>
<comment type="caution">
    <text evidence="2">The sequence shown here is derived from an EMBL/GenBank/DDBJ whole genome shotgun (WGS) entry which is preliminary data.</text>
</comment>
<gene>
    <name evidence="2" type="ORF">DXH78_12465</name>
</gene>
<name>A0A371BCH2_9BRAD</name>
<dbReference type="InterPro" id="IPR002931">
    <property type="entry name" value="Transglutaminase-like"/>
</dbReference>
<organism evidence="2 3">
    <name type="scientific">Undibacter mobilis</name>
    <dbReference type="NCBI Taxonomy" id="2292256"/>
    <lineage>
        <taxon>Bacteria</taxon>
        <taxon>Pseudomonadati</taxon>
        <taxon>Pseudomonadota</taxon>
        <taxon>Alphaproteobacteria</taxon>
        <taxon>Hyphomicrobiales</taxon>
        <taxon>Nitrobacteraceae</taxon>
        <taxon>Undibacter</taxon>
    </lineage>
</organism>
<dbReference type="SUPFAM" id="SSF54001">
    <property type="entry name" value="Cysteine proteinases"/>
    <property type="match status" value="1"/>
</dbReference>
<keyword evidence="3" id="KW-1185">Reference proteome</keyword>
<dbReference type="Pfam" id="PF01841">
    <property type="entry name" value="Transglut_core"/>
    <property type="match status" value="1"/>
</dbReference>
<dbReference type="Gene3D" id="3.10.620.30">
    <property type="match status" value="1"/>
</dbReference>
<reference evidence="3" key="1">
    <citation type="submission" date="2018-08" db="EMBL/GenBank/DDBJ databases">
        <authorList>
            <person name="Kim S.-J."/>
            <person name="Jung G.-Y."/>
        </authorList>
    </citation>
    <scope>NUCLEOTIDE SEQUENCE [LARGE SCALE GENOMIC DNA]</scope>
    <source>
        <strain evidence="3">GY_H</strain>
    </source>
</reference>
<dbReference type="OrthoDB" id="9804023at2"/>
<dbReference type="PANTHER" id="PTHR33490:SF6">
    <property type="entry name" value="SLL1049 PROTEIN"/>
    <property type="match status" value="1"/>
</dbReference>
<evidence type="ECO:0000313" key="2">
    <source>
        <dbReference type="EMBL" id="RDV05315.1"/>
    </source>
</evidence>
<dbReference type="InterPro" id="IPR013589">
    <property type="entry name" value="Bac_transglu_N"/>
</dbReference>
<protein>
    <submittedName>
        <fullName evidence="2">Transglutaminase family protein</fullName>
    </submittedName>
</protein>
<dbReference type="SMART" id="SM00460">
    <property type="entry name" value="TGc"/>
    <property type="match status" value="1"/>
</dbReference>
<feature type="domain" description="Transglutaminase-like" evidence="1">
    <location>
        <begin position="160"/>
        <end position="225"/>
    </location>
</feature>
<dbReference type="InterPro" id="IPR038765">
    <property type="entry name" value="Papain-like_cys_pep_sf"/>
</dbReference>
<evidence type="ECO:0000259" key="1">
    <source>
        <dbReference type="SMART" id="SM00460"/>
    </source>
</evidence>
<dbReference type="RefSeq" id="WP_115517341.1">
    <property type="nucleotide sequence ID" value="NZ_QRGO01000001.1"/>
</dbReference>